<dbReference type="EC" id="2.7.7.49" evidence="1"/>
<feature type="non-terminal residue" evidence="13">
    <location>
        <position position="1"/>
    </location>
</feature>
<keyword evidence="5" id="KW-0479">Metal-binding</keyword>
<keyword evidence="9" id="KW-0862">Zinc</keyword>
<sequence>AAVVRAFERFKEPFNLVTDSAYVAGVTVRAEHALLKEISNKKIYDLLSKLIYLVSHREHPYFVMHVRSHTNLPGFISEGNCRADALDMPADIVLSANLPKLPQVFEQAKLSHAMYHPNIPALIRMFHLPRTQAKAIVATCPNCQKLQLPSLGMGVNPRGFNSGEVWQMDITHFPGIGRLKYIHVSIDTFSDAVYTSAHAGEKVKDVEKHLVQAFAVLSVPEEIKTDNGPAYTSQEFKNFRQQWGFRHVTGIPHSPTGQGIVERAHQTLKRML</sequence>
<keyword evidence="9" id="KW-0863">Zinc-finger</keyword>
<keyword evidence="2" id="KW-0808">Transferase</keyword>
<dbReference type="GO" id="GO:0035613">
    <property type="term" value="F:RNA stem-loop binding"/>
    <property type="evidence" value="ECO:0007669"/>
    <property type="project" value="TreeGrafter"/>
</dbReference>
<evidence type="ECO:0000256" key="9">
    <source>
        <dbReference type="PROSITE-ProRule" id="PRU00450"/>
    </source>
</evidence>
<evidence type="ECO:0000256" key="7">
    <source>
        <dbReference type="ARBA" id="ARBA00022801"/>
    </source>
</evidence>
<protein>
    <recommendedName>
        <fullName evidence="1">RNA-directed DNA polymerase</fullName>
        <ecNumber evidence="1">2.7.7.49</ecNumber>
    </recommendedName>
</protein>
<dbReference type="InterPro" id="IPR012337">
    <property type="entry name" value="RNaseH-like_sf"/>
</dbReference>
<dbReference type="STRING" id="85066.A0A091F420"/>
<dbReference type="EMBL" id="KK719440">
    <property type="protein sequence ID" value="KFO63344.1"/>
    <property type="molecule type" value="Genomic_DNA"/>
</dbReference>
<keyword evidence="14" id="KW-1185">Reference proteome</keyword>
<dbReference type="PROSITE" id="PS50876">
    <property type="entry name" value="ZF_INTEGRASE"/>
    <property type="match status" value="1"/>
</dbReference>
<gene>
    <name evidence="13" type="ORF">N302_01063</name>
</gene>
<dbReference type="SUPFAM" id="SSF46919">
    <property type="entry name" value="N-terminal Zn binding domain of HIV integrase"/>
    <property type="match status" value="1"/>
</dbReference>
<dbReference type="InterPro" id="IPR017856">
    <property type="entry name" value="Integrase-like_N"/>
</dbReference>
<dbReference type="Proteomes" id="UP000052976">
    <property type="component" value="Unassembled WGS sequence"/>
</dbReference>
<dbReference type="Pfam" id="PF00665">
    <property type="entry name" value="rve"/>
    <property type="match status" value="1"/>
</dbReference>
<name>A0A091F420_CORBR</name>
<dbReference type="InterPro" id="IPR001584">
    <property type="entry name" value="Integrase_cat-core"/>
</dbReference>
<evidence type="ECO:0000256" key="4">
    <source>
        <dbReference type="ARBA" id="ARBA00022722"/>
    </source>
</evidence>
<evidence type="ECO:0000313" key="14">
    <source>
        <dbReference type="Proteomes" id="UP000052976"/>
    </source>
</evidence>
<accession>A0A091F420</accession>
<feature type="domain" description="Integrase-type" evidence="10">
    <location>
        <begin position="103"/>
        <end position="144"/>
    </location>
</feature>
<dbReference type="Gene3D" id="1.10.10.200">
    <property type="match status" value="1"/>
</dbReference>
<keyword evidence="7" id="KW-0378">Hydrolase</keyword>
<evidence type="ECO:0000256" key="1">
    <source>
        <dbReference type="ARBA" id="ARBA00012493"/>
    </source>
</evidence>
<evidence type="ECO:0000259" key="12">
    <source>
        <dbReference type="PROSITE" id="PS50994"/>
    </source>
</evidence>
<dbReference type="AlphaFoldDB" id="A0A091F420"/>
<evidence type="ECO:0000259" key="10">
    <source>
        <dbReference type="PROSITE" id="PS50876"/>
    </source>
</evidence>
<dbReference type="GO" id="GO:0004523">
    <property type="term" value="F:RNA-DNA hybrid ribonuclease activity"/>
    <property type="evidence" value="ECO:0007669"/>
    <property type="project" value="InterPro"/>
</dbReference>
<dbReference type="Gene3D" id="3.30.420.10">
    <property type="entry name" value="Ribonuclease H-like superfamily/Ribonuclease H"/>
    <property type="match status" value="2"/>
</dbReference>
<dbReference type="GO" id="GO:0015074">
    <property type="term" value="P:DNA integration"/>
    <property type="evidence" value="ECO:0007669"/>
    <property type="project" value="InterPro"/>
</dbReference>
<dbReference type="PROSITE" id="PS50879">
    <property type="entry name" value="RNASE_H_1"/>
    <property type="match status" value="1"/>
</dbReference>
<reference evidence="13 14" key="1">
    <citation type="submission" date="2014-04" db="EMBL/GenBank/DDBJ databases">
        <title>Genome evolution of avian class.</title>
        <authorList>
            <person name="Zhang G."/>
            <person name="Li C."/>
        </authorList>
    </citation>
    <scope>NUCLEOTIDE SEQUENCE [LARGE SCALE GENOMIC DNA]</scope>
    <source>
        <strain evidence="13">BGI_N302</strain>
    </source>
</reference>
<evidence type="ECO:0000259" key="11">
    <source>
        <dbReference type="PROSITE" id="PS50879"/>
    </source>
</evidence>
<keyword evidence="8" id="KW-0695">RNA-directed DNA polymerase</keyword>
<keyword evidence="6" id="KW-0255">Endonuclease</keyword>
<keyword evidence="4" id="KW-0540">Nuclease</keyword>
<dbReference type="PROSITE" id="PS50994">
    <property type="entry name" value="INTEGRASE"/>
    <property type="match status" value="1"/>
</dbReference>
<evidence type="ECO:0000313" key="13">
    <source>
        <dbReference type="EMBL" id="KFO63344.1"/>
    </source>
</evidence>
<evidence type="ECO:0000256" key="8">
    <source>
        <dbReference type="ARBA" id="ARBA00022918"/>
    </source>
</evidence>
<dbReference type="PANTHER" id="PTHR41694">
    <property type="entry name" value="ENDOGENOUS RETROVIRUS GROUP K MEMBER POL PROTEIN"/>
    <property type="match status" value="1"/>
</dbReference>
<feature type="non-terminal residue" evidence="13">
    <location>
        <position position="272"/>
    </location>
</feature>
<dbReference type="PANTHER" id="PTHR41694:SF3">
    <property type="entry name" value="RNA-DIRECTED DNA POLYMERASE-RELATED"/>
    <property type="match status" value="1"/>
</dbReference>
<evidence type="ECO:0000256" key="6">
    <source>
        <dbReference type="ARBA" id="ARBA00022759"/>
    </source>
</evidence>
<proteinExistence type="predicted"/>
<dbReference type="InterPro" id="IPR003308">
    <property type="entry name" value="Integrase_Zn-bd_dom_N"/>
</dbReference>
<keyword evidence="3" id="KW-0548">Nucleotidyltransferase</keyword>
<dbReference type="InterPro" id="IPR002156">
    <property type="entry name" value="RNaseH_domain"/>
</dbReference>
<evidence type="ECO:0000256" key="5">
    <source>
        <dbReference type="ARBA" id="ARBA00022723"/>
    </source>
</evidence>
<evidence type="ECO:0000256" key="3">
    <source>
        <dbReference type="ARBA" id="ARBA00022695"/>
    </source>
</evidence>
<feature type="domain" description="Integrase catalytic" evidence="12">
    <location>
        <begin position="153"/>
        <end position="272"/>
    </location>
</feature>
<feature type="domain" description="RNase H type-1" evidence="11">
    <location>
        <begin position="1"/>
        <end position="92"/>
    </location>
</feature>
<evidence type="ECO:0000256" key="2">
    <source>
        <dbReference type="ARBA" id="ARBA00022679"/>
    </source>
</evidence>
<dbReference type="GO" id="GO:0003964">
    <property type="term" value="F:RNA-directed DNA polymerase activity"/>
    <property type="evidence" value="ECO:0007669"/>
    <property type="project" value="UniProtKB-KW"/>
</dbReference>
<dbReference type="Pfam" id="PF02022">
    <property type="entry name" value="Integrase_Zn"/>
    <property type="match status" value="1"/>
</dbReference>
<dbReference type="InterPro" id="IPR036397">
    <property type="entry name" value="RNaseH_sf"/>
</dbReference>
<dbReference type="GO" id="GO:0008270">
    <property type="term" value="F:zinc ion binding"/>
    <property type="evidence" value="ECO:0007669"/>
    <property type="project" value="UniProtKB-KW"/>
</dbReference>
<organism evidence="13 14">
    <name type="scientific">Corvus brachyrhynchos</name>
    <name type="common">American crow</name>
    <dbReference type="NCBI Taxonomy" id="85066"/>
    <lineage>
        <taxon>Eukaryota</taxon>
        <taxon>Metazoa</taxon>
        <taxon>Chordata</taxon>
        <taxon>Craniata</taxon>
        <taxon>Vertebrata</taxon>
        <taxon>Euteleostomi</taxon>
        <taxon>Archelosauria</taxon>
        <taxon>Archosauria</taxon>
        <taxon>Dinosauria</taxon>
        <taxon>Saurischia</taxon>
        <taxon>Theropoda</taxon>
        <taxon>Coelurosauria</taxon>
        <taxon>Aves</taxon>
        <taxon>Neognathae</taxon>
        <taxon>Neoaves</taxon>
        <taxon>Telluraves</taxon>
        <taxon>Australaves</taxon>
        <taxon>Passeriformes</taxon>
        <taxon>Corvoidea</taxon>
        <taxon>Corvidae</taxon>
        <taxon>Corvus</taxon>
    </lineage>
</organism>
<dbReference type="SUPFAM" id="SSF53098">
    <property type="entry name" value="Ribonuclease H-like"/>
    <property type="match status" value="2"/>
</dbReference>